<dbReference type="VEuPathDB" id="FungiDB:RhiirFUN_005743"/>
<gene>
    <name evidence="1" type="ORF">RhiirA1_453282</name>
</gene>
<dbReference type="Proteomes" id="UP000232688">
    <property type="component" value="Unassembled WGS sequence"/>
</dbReference>
<name>A0A2N0S7U3_9GLOM</name>
<reference evidence="1 2" key="1">
    <citation type="submission" date="2017-10" db="EMBL/GenBank/DDBJ databases">
        <title>Extensive intraspecific genome diversity in a model arbuscular mycorrhizal fungus.</title>
        <authorList>
            <person name="Chen E.C.H."/>
            <person name="Morin E."/>
            <person name="Baudet D."/>
            <person name="Noel J."/>
            <person name="Ndikumana S."/>
            <person name="Charron P."/>
            <person name="St-Onge C."/>
            <person name="Giorgi J."/>
            <person name="Grigoriev I.V."/>
            <person name="Roux C."/>
            <person name="Martin F.M."/>
            <person name="Corradi N."/>
        </authorList>
    </citation>
    <scope>NUCLEOTIDE SEQUENCE [LARGE SCALE GENOMIC DNA]</scope>
    <source>
        <strain evidence="1 2">A1</strain>
    </source>
</reference>
<sequence>MSEVFVKIDNEIDTEKIDVIDNDVIDKDNYHTGKPITEIEVSPNEKYLVTYSKEDRSMNFLSMTLNSMLMIAVNNYVYPMIKNLHIYVINIVWVKLYDMMNDSQKITLEFDDCCCW</sequence>
<protein>
    <submittedName>
        <fullName evidence="1">Uncharacterized protein</fullName>
    </submittedName>
</protein>
<proteinExistence type="predicted"/>
<evidence type="ECO:0000313" key="1">
    <source>
        <dbReference type="EMBL" id="PKC71636.1"/>
    </source>
</evidence>
<evidence type="ECO:0000313" key="2">
    <source>
        <dbReference type="Proteomes" id="UP000232688"/>
    </source>
</evidence>
<organism evidence="1 2">
    <name type="scientific">Rhizophagus irregularis</name>
    <dbReference type="NCBI Taxonomy" id="588596"/>
    <lineage>
        <taxon>Eukaryota</taxon>
        <taxon>Fungi</taxon>
        <taxon>Fungi incertae sedis</taxon>
        <taxon>Mucoromycota</taxon>
        <taxon>Glomeromycotina</taxon>
        <taxon>Glomeromycetes</taxon>
        <taxon>Glomerales</taxon>
        <taxon>Glomeraceae</taxon>
        <taxon>Rhizophagus</taxon>
    </lineage>
</organism>
<accession>A0A2N0S7U3</accession>
<dbReference type="AlphaFoldDB" id="A0A2N0S7U3"/>
<comment type="caution">
    <text evidence="1">The sequence shown here is derived from an EMBL/GenBank/DDBJ whole genome shotgun (WGS) entry which is preliminary data.</text>
</comment>
<dbReference type="VEuPathDB" id="FungiDB:RhiirA1_453282"/>
<reference evidence="1 2" key="2">
    <citation type="submission" date="2017-10" db="EMBL/GenBank/DDBJ databases">
        <title>Genome analyses suggest a sexual origin of heterokaryosis in a supposedly ancient asexual fungus.</title>
        <authorList>
            <person name="Corradi N."/>
            <person name="Sedzielewska K."/>
            <person name="Noel J."/>
            <person name="Charron P."/>
            <person name="Farinelli L."/>
            <person name="Marton T."/>
            <person name="Kruger M."/>
            <person name="Pelin A."/>
            <person name="Brachmann A."/>
            <person name="Corradi N."/>
        </authorList>
    </citation>
    <scope>NUCLEOTIDE SEQUENCE [LARGE SCALE GENOMIC DNA]</scope>
    <source>
        <strain evidence="1 2">A1</strain>
    </source>
</reference>
<dbReference type="EMBL" id="LLXH01000157">
    <property type="protein sequence ID" value="PKC71636.1"/>
    <property type="molecule type" value="Genomic_DNA"/>
</dbReference>